<dbReference type="Pfam" id="PF18545">
    <property type="entry name" value="HalOD1"/>
    <property type="match status" value="1"/>
</dbReference>
<evidence type="ECO:0000313" key="3">
    <source>
        <dbReference type="Proteomes" id="UP001597187"/>
    </source>
</evidence>
<evidence type="ECO:0000259" key="1">
    <source>
        <dbReference type="Pfam" id="PF18545"/>
    </source>
</evidence>
<dbReference type="EMBL" id="JBHUDC010000002">
    <property type="protein sequence ID" value="MFD1511975.1"/>
    <property type="molecule type" value="Genomic_DNA"/>
</dbReference>
<gene>
    <name evidence="2" type="ORF">ACFSBT_01610</name>
</gene>
<dbReference type="AlphaFoldDB" id="A0ABD6AR31"/>
<dbReference type="InterPro" id="IPR040624">
    <property type="entry name" value="HalOD1"/>
</dbReference>
<reference evidence="2 3" key="1">
    <citation type="journal article" date="2019" name="Int. J. Syst. Evol. Microbiol.">
        <title>The Global Catalogue of Microorganisms (GCM) 10K type strain sequencing project: providing services to taxonomists for standard genome sequencing and annotation.</title>
        <authorList>
            <consortium name="The Broad Institute Genomics Platform"/>
            <consortium name="The Broad Institute Genome Sequencing Center for Infectious Disease"/>
            <person name="Wu L."/>
            <person name="Ma J."/>
        </authorList>
    </citation>
    <scope>NUCLEOTIDE SEQUENCE [LARGE SCALE GENOMIC DNA]</scope>
    <source>
        <strain evidence="2 3">CGMCC 1.12563</strain>
    </source>
</reference>
<evidence type="ECO:0000313" key="2">
    <source>
        <dbReference type="EMBL" id="MFD1511975.1"/>
    </source>
</evidence>
<keyword evidence="3" id="KW-1185">Reference proteome</keyword>
<comment type="caution">
    <text evidence="2">The sequence shown here is derived from an EMBL/GenBank/DDBJ whole genome shotgun (WGS) entry which is preliminary data.</text>
</comment>
<dbReference type="RefSeq" id="WP_250871960.1">
    <property type="nucleotide sequence ID" value="NZ_JALXFV010000002.1"/>
</dbReference>
<name>A0ABD6AR31_9EURY</name>
<accession>A0ABD6AR31</accession>
<organism evidence="2 3">
    <name type="scientific">Halomarina rubra</name>
    <dbReference type="NCBI Taxonomy" id="2071873"/>
    <lineage>
        <taxon>Archaea</taxon>
        <taxon>Methanobacteriati</taxon>
        <taxon>Methanobacteriota</taxon>
        <taxon>Stenosarchaea group</taxon>
        <taxon>Halobacteria</taxon>
        <taxon>Halobacteriales</taxon>
        <taxon>Natronomonadaceae</taxon>
        <taxon>Halomarina</taxon>
    </lineage>
</organism>
<feature type="domain" description="Halobacterial output" evidence="1">
    <location>
        <begin position="2"/>
        <end position="68"/>
    </location>
</feature>
<proteinExistence type="predicted"/>
<sequence length="91" mass="9491">MTIADTVAAATGRHTDDLPALYDAVAPGALDALFMPRGETRSTPDGWLSFDYAGTHVTVAADDEVSVHVRTDSPVDEETFAANSPAAVADD</sequence>
<dbReference type="Proteomes" id="UP001597187">
    <property type="component" value="Unassembled WGS sequence"/>
</dbReference>
<protein>
    <submittedName>
        <fullName evidence="2">HalOD1 output domain-containing protein</fullName>
    </submittedName>
</protein>